<organism evidence="2 3">
    <name type="scientific">Halomarina rubra</name>
    <dbReference type="NCBI Taxonomy" id="2071873"/>
    <lineage>
        <taxon>Archaea</taxon>
        <taxon>Methanobacteriati</taxon>
        <taxon>Methanobacteriota</taxon>
        <taxon>Stenosarchaea group</taxon>
        <taxon>Halobacteria</taxon>
        <taxon>Halobacteriales</taxon>
        <taxon>Natronomonadaceae</taxon>
        <taxon>Halomarina</taxon>
    </lineage>
</organism>
<dbReference type="Gene3D" id="1.10.10.10">
    <property type="entry name" value="Winged helix-like DNA-binding domain superfamily/Winged helix DNA-binding domain"/>
    <property type="match status" value="1"/>
</dbReference>
<gene>
    <name evidence="2" type="ORF">ACFSBT_17465</name>
</gene>
<dbReference type="AlphaFoldDB" id="A0ABD6B0H2"/>
<evidence type="ECO:0000313" key="3">
    <source>
        <dbReference type="Proteomes" id="UP001597187"/>
    </source>
</evidence>
<feature type="domain" description="DUF7347" evidence="1">
    <location>
        <begin position="7"/>
        <end position="86"/>
    </location>
</feature>
<dbReference type="SUPFAM" id="SSF46785">
    <property type="entry name" value="Winged helix' DNA-binding domain"/>
    <property type="match status" value="1"/>
</dbReference>
<dbReference type="EMBL" id="JBHUDC010000008">
    <property type="protein sequence ID" value="MFD1515073.1"/>
    <property type="molecule type" value="Genomic_DNA"/>
</dbReference>
<keyword evidence="3" id="KW-1185">Reference proteome</keyword>
<dbReference type="RefSeq" id="WP_250874997.1">
    <property type="nucleotide sequence ID" value="NZ_JALXFV010000008.1"/>
</dbReference>
<dbReference type="InterPro" id="IPR055771">
    <property type="entry name" value="DUF7347"/>
</dbReference>
<comment type="caution">
    <text evidence="2">The sequence shown here is derived from an EMBL/GenBank/DDBJ whole genome shotgun (WGS) entry which is preliminary data.</text>
</comment>
<evidence type="ECO:0000313" key="2">
    <source>
        <dbReference type="EMBL" id="MFD1515073.1"/>
    </source>
</evidence>
<reference evidence="2 3" key="1">
    <citation type="journal article" date="2019" name="Int. J. Syst. Evol. Microbiol.">
        <title>The Global Catalogue of Microorganisms (GCM) 10K type strain sequencing project: providing services to taxonomists for standard genome sequencing and annotation.</title>
        <authorList>
            <consortium name="The Broad Institute Genomics Platform"/>
            <consortium name="The Broad Institute Genome Sequencing Center for Infectious Disease"/>
            <person name="Wu L."/>
            <person name="Ma J."/>
        </authorList>
    </citation>
    <scope>NUCLEOTIDE SEQUENCE [LARGE SCALE GENOMIC DNA]</scope>
    <source>
        <strain evidence="2 3">CGMCC 1.12563</strain>
    </source>
</reference>
<dbReference type="CDD" id="cd00090">
    <property type="entry name" value="HTH_ARSR"/>
    <property type="match status" value="1"/>
</dbReference>
<dbReference type="InterPro" id="IPR036388">
    <property type="entry name" value="WH-like_DNA-bd_sf"/>
</dbReference>
<evidence type="ECO:0000259" key="1">
    <source>
        <dbReference type="Pfam" id="PF24038"/>
    </source>
</evidence>
<dbReference type="InterPro" id="IPR036390">
    <property type="entry name" value="WH_DNA-bd_sf"/>
</dbReference>
<accession>A0ABD6B0H2</accession>
<dbReference type="Pfam" id="PF24038">
    <property type="entry name" value="DUF7347"/>
    <property type="match status" value="1"/>
</dbReference>
<dbReference type="InterPro" id="IPR011991">
    <property type="entry name" value="ArsR-like_HTH"/>
</dbReference>
<sequence>MADTTDPIEAFEALSDETRLAIVRTLAERRRESPDAPTLSFSALRERVGVRDSGTFNYHLDRLQQTFVRKRGDGYELDADGMRLIDVREGRIGPGVADDDATCPVCGEADCDRVHVQFGAF</sequence>
<dbReference type="Proteomes" id="UP001597187">
    <property type="component" value="Unassembled WGS sequence"/>
</dbReference>
<proteinExistence type="predicted"/>
<protein>
    <submittedName>
        <fullName evidence="2">ArsR/SmtB family transcription factor</fullName>
    </submittedName>
</protein>
<name>A0ABD6B0H2_9EURY</name>